<dbReference type="Pfam" id="PF00454">
    <property type="entry name" value="PI3_PI4_kinase"/>
    <property type="match status" value="1"/>
</dbReference>
<keyword evidence="5" id="KW-0547">Nucleotide-binding</keyword>
<dbReference type="SMART" id="SM00146">
    <property type="entry name" value="PI3Kc"/>
    <property type="match status" value="1"/>
</dbReference>
<evidence type="ECO:0000313" key="12">
    <source>
        <dbReference type="Proteomes" id="UP000697127"/>
    </source>
</evidence>
<sequence>MTVTIYHNPRCGTSRNTLALIRESGEEPIIIEYLKTPPTKEELINLIKDSGISIRDAIRTKEQIYKTLKMDDPLLSDDQIIDFMLENPILINRPFVVSNKGTKYCRPAELVLPTLNTRAAAWDKLALLCAVSTSTKISSDESIPDSMNLLLSKLNYYNNSEKLSSSTSSSSSAENITVLSNAEIQVLFALCKNSAKFKTQSQADLLFNIFSKYLVNAGNLTFKSITSFLNDDLTPWTKLTYELTLALSNLSFNFSKFNDNIFKTLSIYISKLDLSKLYHQFSLLGLVQALTLTPKIINDSIFKLIMSVFNVDLFDSIEQILSNITNQNDIDLIYSFNNLDFEYSSLFFIDLIQRFQIEYLKIIVHANNNSSLMEFLLNSQSISYSVMQVSTEIINYILQFQYKIDDYITLSNERITNSSLYRRKTCLSTKAFALEIYSLNIKLSNLDIKFLNQKISTYLSDFMVSIEEGSPIALDMITSNVLLNTFGAGAILSEENQATGLNIVKHFPIIVQTIVMPKEFVKKLAIAVKYCLKSLSKDDSISLIYTLINMIGNDNNSNSNNAISSNSSSIIDSYMVERNDLIPQNIVTSVVEITKVANDESIITLVTTLLYQKIVPKSDELNCILLDGLTEFIDSMNKKDFASLLKYYYDVSETALKDSTSYKLNLATWTKFSEAMSKSTNDELYHVYLNGLLFQIISRGDIDDLEHHRPNQSVSESAQEIVMFLKPLAHLLPLIDEAPRIPTDKETISKFQEAWFNLAVHGFAFNSPLYQKCLPELRRIAHSTPPLASEYTWNRSETSIEMNTILRRGTSKTSEKLHKDILKNVISLKIRDDGNSIDSQVSRPGLMFLSSTLMVEMLRVETGDCSTILDYMSDPSVIIAKLHHSVASIAQYCCKQYSDRLVRNTSSLTMSKLTNRLKKIFVACCHRNNDLQLCAFKCADIILSRIPSSLCYDESTFALLDILGLLFQSIIDADTNEYEPMTQFKSRVTDIDLLLSDSYAWRQQTLDTFNSHATKWITTALRTCDGDMKTVLRSYVTKADASHRTINFGVSFALDMASKILSNDREFYQLQSIQSKKLNTTAGFLSQAPWHSSIKLLENGYGDINLIINKLDSKIDSFISKLGKTSDKHSMHYELNELLEDLSRLIIVLPTKKLNYLKLVVDLPFMIFDSYSIEHGIPNWLNIIKEKPEFSGSIISFILQNFENSALNSTGLYSTKYDLLTPEFNAMEYLPTNKAEIIHGSNITSASIKPHLLLIRFLASHFHATMYQSDHILNMFTESLLIGIDCLKSASLHPYSRMSRFELIYLGCELLKYHIAFDSPIIDRIINTVLDGALSWFVKEVATPFGNNKLKIKADFEILNIVANFFGNFKFKEIRNEQKRVILQLFLDDEISILGSWISPLGGALTNVRSYANYKFDEKVLRDCYLISGKLAVNLLIRYEKNGLLSDNMIKNLREYIIRDPFEVSDMPEAVKYITNDDVPAIVAWAPAAPVDAINKFLPPYNRNSLVLQYAMRSIESFDAHLTFFYVPQIVQTMRHDDLGYIRRFILETANVSQLFAHQIIWNMAANSFKDEDSTIPDSIKPTLDEIRETMIKTFSDKDRAYFEKEFSFFGEVTGISGKLKPFIKKSKPEKKAKIDEEMSKIKVEEGVYLPSNPDGTVVDIDRKSGKPLQSHAKAPFLATFYIKKKKQNLMINKDDTNNNDEENDFEIVKTSAIFKVGDDCRQDVLALQLISMFRTIWMSQGVDVYVFPYRVTATAPGCGIIDVLPNSISRDMLGREAVNGLYEYFISQFGPETSPEFQRARINFVKSLAAYSIITYILAIKDRHNGNIMYDNEGHILHIDFGFCFDIVPGGVKFEQSPFKLTREMVRVMGGSVGTQAYKWFEELCVKCFLACRLHMDSIIGMVIPMLESGLPCFKAATIKHLTQRFVPNKNDKEAAIYMRGLIKKSFESFATKGYDEFQRLTNGIPY</sequence>
<dbReference type="InterPro" id="IPR015433">
    <property type="entry name" value="PI3/4_kinase"/>
</dbReference>
<gene>
    <name evidence="11" type="primary">STT4</name>
    <name evidence="11" type="ORF">C6P40_004106</name>
</gene>
<dbReference type="EMBL" id="PUHW01000051">
    <property type="protein sequence ID" value="KAG0689994.1"/>
    <property type="molecule type" value="Genomic_DNA"/>
</dbReference>
<keyword evidence="8" id="KW-0560">Oxidoreductase</keyword>
<evidence type="ECO:0000256" key="7">
    <source>
        <dbReference type="ARBA" id="ARBA00022840"/>
    </source>
</evidence>
<dbReference type="EC" id="2.7.1.67" evidence="3"/>
<evidence type="ECO:0000259" key="9">
    <source>
        <dbReference type="PROSITE" id="PS50290"/>
    </source>
</evidence>
<dbReference type="Gene3D" id="1.25.40.70">
    <property type="entry name" value="Phosphatidylinositol 3-kinase, accessory domain (PIK)"/>
    <property type="match status" value="1"/>
</dbReference>
<dbReference type="InterPro" id="IPR036940">
    <property type="entry name" value="PI3/4_kinase_cat_sf"/>
</dbReference>
<evidence type="ECO:0000256" key="1">
    <source>
        <dbReference type="ARBA" id="ARBA00001686"/>
    </source>
</evidence>
<protein>
    <recommendedName>
        <fullName evidence="3">1-phosphatidylinositol 4-kinase</fullName>
        <ecNumber evidence="3">2.7.1.67</ecNumber>
    </recommendedName>
</protein>
<evidence type="ECO:0000313" key="11">
    <source>
        <dbReference type="EMBL" id="KAG0689994.1"/>
    </source>
</evidence>
<organism evidence="11 12">
    <name type="scientific">Pichia californica</name>
    <dbReference type="NCBI Taxonomy" id="460514"/>
    <lineage>
        <taxon>Eukaryota</taxon>
        <taxon>Fungi</taxon>
        <taxon>Dikarya</taxon>
        <taxon>Ascomycota</taxon>
        <taxon>Saccharomycotina</taxon>
        <taxon>Pichiomycetes</taxon>
        <taxon>Pichiales</taxon>
        <taxon>Pichiaceae</taxon>
        <taxon>Pichia</taxon>
    </lineage>
</organism>
<evidence type="ECO:0000256" key="6">
    <source>
        <dbReference type="ARBA" id="ARBA00022777"/>
    </source>
</evidence>
<dbReference type="InterPro" id="IPR016024">
    <property type="entry name" value="ARM-type_fold"/>
</dbReference>
<dbReference type="PROSITE" id="PS51545">
    <property type="entry name" value="PIK_HELICAL"/>
    <property type="match status" value="1"/>
</dbReference>
<dbReference type="SUPFAM" id="SSF56112">
    <property type="entry name" value="Protein kinase-like (PK-like)"/>
    <property type="match status" value="1"/>
</dbReference>
<dbReference type="PROSITE" id="PS50290">
    <property type="entry name" value="PI3_4_KINASE_3"/>
    <property type="match status" value="1"/>
</dbReference>
<dbReference type="GO" id="GO:0004430">
    <property type="term" value="F:1-phosphatidylinositol 4-kinase activity"/>
    <property type="evidence" value="ECO:0007669"/>
    <property type="project" value="UniProtKB-EC"/>
</dbReference>
<keyword evidence="4" id="KW-0808">Transferase</keyword>
<accession>A0A9P6WMR5</accession>
<evidence type="ECO:0000256" key="3">
    <source>
        <dbReference type="ARBA" id="ARBA00012169"/>
    </source>
</evidence>
<dbReference type="SMART" id="SM00145">
    <property type="entry name" value="PI3Ka"/>
    <property type="match status" value="1"/>
</dbReference>
<name>A0A9P6WMR5_9ASCO</name>
<dbReference type="GO" id="GO:0005737">
    <property type="term" value="C:cytoplasm"/>
    <property type="evidence" value="ECO:0007669"/>
    <property type="project" value="TreeGrafter"/>
</dbReference>
<dbReference type="Gene3D" id="1.10.1070.11">
    <property type="entry name" value="Phosphatidylinositol 3-/4-kinase, catalytic domain"/>
    <property type="match status" value="1"/>
</dbReference>
<feature type="domain" description="PIK helical" evidence="10">
    <location>
        <begin position="1410"/>
        <end position="1590"/>
    </location>
</feature>
<evidence type="ECO:0000256" key="4">
    <source>
        <dbReference type="ARBA" id="ARBA00022679"/>
    </source>
</evidence>
<dbReference type="GO" id="GO:0005524">
    <property type="term" value="F:ATP binding"/>
    <property type="evidence" value="ECO:0007669"/>
    <property type="project" value="UniProtKB-KW"/>
</dbReference>
<dbReference type="GO" id="GO:0048015">
    <property type="term" value="P:phosphatidylinositol-mediated signaling"/>
    <property type="evidence" value="ECO:0007669"/>
    <property type="project" value="TreeGrafter"/>
</dbReference>
<dbReference type="SUPFAM" id="SSF48371">
    <property type="entry name" value="ARM repeat"/>
    <property type="match status" value="1"/>
</dbReference>
<dbReference type="CDD" id="cd03034">
    <property type="entry name" value="ArsC_ArsC"/>
    <property type="match status" value="1"/>
</dbReference>
<dbReference type="InterPro" id="IPR018936">
    <property type="entry name" value="PI3/4_kinase_CS"/>
</dbReference>
<dbReference type="Gene3D" id="3.40.30.10">
    <property type="entry name" value="Glutaredoxin"/>
    <property type="match status" value="1"/>
</dbReference>
<dbReference type="GO" id="GO:0008794">
    <property type="term" value="F:arsenate reductase (glutaredoxin) activity"/>
    <property type="evidence" value="ECO:0007669"/>
    <property type="project" value="InterPro"/>
</dbReference>
<comment type="similarity">
    <text evidence="2">Belongs to the PI3/PI4-kinase family. Type III PI4K subfamily.</text>
</comment>
<dbReference type="NCBIfam" id="TIGR00014">
    <property type="entry name" value="arsC"/>
    <property type="match status" value="1"/>
</dbReference>
<keyword evidence="6 11" id="KW-0418">Kinase</keyword>
<dbReference type="Pfam" id="PF00613">
    <property type="entry name" value="PI3Ka"/>
    <property type="match status" value="1"/>
</dbReference>
<proteinExistence type="inferred from homology"/>
<keyword evidence="7" id="KW-0067">ATP-binding</keyword>
<dbReference type="Gene3D" id="3.30.1010.10">
    <property type="entry name" value="Phosphatidylinositol 3-kinase Catalytic Subunit, Chain A, domain 4"/>
    <property type="match status" value="1"/>
</dbReference>
<dbReference type="PANTHER" id="PTHR10048:SF15">
    <property type="entry name" value="PHOSPHATIDYLINOSITOL 4-KINASE ALPHA"/>
    <property type="match status" value="1"/>
</dbReference>
<dbReference type="CDD" id="cd05167">
    <property type="entry name" value="PI4Kc_III_alpha"/>
    <property type="match status" value="1"/>
</dbReference>
<evidence type="ECO:0000256" key="5">
    <source>
        <dbReference type="ARBA" id="ARBA00022741"/>
    </source>
</evidence>
<dbReference type="SUPFAM" id="SSF52833">
    <property type="entry name" value="Thioredoxin-like"/>
    <property type="match status" value="1"/>
</dbReference>
<comment type="caution">
    <text evidence="11">The sequence shown here is derived from an EMBL/GenBank/DDBJ whole genome shotgun (WGS) entry which is preliminary data.</text>
</comment>
<dbReference type="InterPro" id="IPR000403">
    <property type="entry name" value="PI3/4_kinase_cat_dom"/>
</dbReference>
<dbReference type="GO" id="GO:0005886">
    <property type="term" value="C:plasma membrane"/>
    <property type="evidence" value="ECO:0007669"/>
    <property type="project" value="TreeGrafter"/>
</dbReference>
<dbReference type="Proteomes" id="UP000697127">
    <property type="component" value="Unassembled WGS sequence"/>
</dbReference>
<dbReference type="PROSITE" id="PS00915">
    <property type="entry name" value="PI3_4_KINASE_1"/>
    <property type="match status" value="1"/>
</dbReference>
<evidence type="ECO:0000259" key="10">
    <source>
        <dbReference type="PROSITE" id="PS51545"/>
    </source>
</evidence>
<dbReference type="PROSITE" id="PS51353">
    <property type="entry name" value="ARSC"/>
    <property type="match status" value="1"/>
</dbReference>
<reference evidence="11" key="1">
    <citation type="submission" date="2020-11" db="EMBL/GenBank/DDBJ databases">
        <title>Kefir isolates.</title>
        <authorList>
            <person name="Marcisauskas S."/>
            <person name="Kim Y."/>
            <person name="Blasche S."/>
        </authorList>
    </citation>
    <scope>NUCLEOTIDE SEQUENCE</scope>
    <source>
        <strain evidence="11">Olga-1</strain>
    </source>
</reference>
<dbReference type="InterPro" id="IPR006660">
    <property type="entry name" value="Arsenate_reductase-like"/>
</dbReference>
<dbReference type="PANTHER" id="PTHR10048">
    <property type="entry name" value="PHOSPHATIDYLINOSITOL KINASE"/>
    <property type="match status" value="1"/>
</dbReference>
<evidence type="ECO:0000256" key="8">
    <source>
        <dbReference type="ARBA" id="ARBA00023002"/>
    </source>
</evidence>
<dbReference type="InterPro" id="IPR036249">
    <property type="entry name" value="Thioredoxin-like_sf"/>
</dbReference>
<dbReference type="FunFam" id="1.10.1070.11:FF:000022">
    <property type="entry name" value="Phosphatidylinositol 4-kinase stt4"/>
    <property type="match status" value="1"/>
</dbReference>
<dbReference type="InterPro" id="IPR042236">
    <property type="entry name" value="PI3K_accessory_sf"/>
</dbReference>
<dbReference type="InterPro" id="IPR011009">
    <property type="entry name" value="Kinase-like_dom_sf"/>
</dbReference>
<dbReference type="InterPro" id="IPR006659">
    <property type="entry name" value="Arsenate_reductase"/>
</dbReference>
<comment type="catalytic activity">
    <reaction evidence="1">
        <text>a 1,2-diacyl-sn-glycero-3-phospho-(1D-myo-inositol) + ATP = a 1,2-diacyl-sn-glycero-3-phospho-(1D-myo-inositol 4-phosphate) + ADP + H(+)</text>
        <dbReference type="Rhea" id="RHEA:19877"/>
        <dbReference type="ChEBI" id="CHEBI:15378"/>
        <dbReference type="ChEBI" id="CHEBI:30616"/>
        <dbReference type="ChEBI" id="CHEBI:57880"/>
        <dbReference type="ChEBI" id="CHEBI:58178"/>
        <dbReference type="ChEBI" id="CHEBI:456216"/>
        <dbReference type="EC" id="2.7.1.67"/>
    </reaction>
</comment>
<keyword evidence="12" id="KW-1185">Reference proteome</keyword>
<dbReference type="GO" id="GO:0046854">
    <property type="term" value="P:phosphatidylinositol phosphate biosynthetic process"/>
    <property type="evidence" value="ECO:0007669"/>
    <property type="project" value="InterPro"/>
</dbReference>
<feature type="domain" description="PI3K/PI4K catalytic" evidence="9">
    <location>
        <begin position="1663"/>
        <end position="1952"/>
    </location>
</feature>
<evidence type="ECO:0000256" key="2">
    <source>
        <dbReference type="ARBA" id="ARBA00006209"/>
    </source>
</evidence>
<dbReference type="FunFam" id="3.30.1010.10:FF:000014">
    <property type="entry name" value="Phosphatidylinositol 4-kinase STT4"/>
    <property type="match status" value="1"/>
</dbReference>
<dbReference type="FunFam" id="1.25.40.70:FF:000011">
    <property type="entry name" value="Phosphatidylinositol 4-kinase alpha"/>
    <property type="match status" value="1"/>
</dbReference>
<dbReference type="InterPro" id="IPR001263">
    <property type="entry name" value="PI3K_accessory_dom"/>
</dbReference>
<dbReference type="Pfam" id="PF03960">
    <property type="entry name" value="ArsC"/>
    <property type="match status" value="1"/>
</dbReference>
<dbReference type="PROSITE" id="PS00916">
    <property type="entry name" value="PI3_4_KINASE_2"/>
    <property type="match status" value="1"/>
</dbReference>